<gene>
    <name evidence="1" type="ORF">RJ641_014079</name>
</gene>
<protein>
    <submittedName>
        <fullName evidence="1">Transport and Golgi organization protein 2</fullName>
    </submittedName>
</protein>
<evidence type="ECO:0000313" key="2">
    <source>
        <dbReference type="Proteomes" id="UP001370490"/>
    </source>
</evidence>
<sequence length="267" mass="30855">MCIAVFLWKAHPLYPFLLLLNRDEFHNRPSKGLHWWEDREIVGGRDVLAGATWLGCTKDGRLAFLTNVRELDRLPHPKTRGDLPVRFLQSRKSPMEFAQEVAAEANQYNGFNLVLVDLSSKTIFYVTNRPKEKNVTVEEVRPGIHVLSNARLDSPWPKALRLSQSFKEELDMYGEGEFPIIEMVDKLMINSVKDEDESMLPHIYPVEWEYLASSIFVSMEREGVRYGTTSISAVSARTDGKVAFYQRYLEEETWNEETVSFQLETTM</sequence>
<organism evidence="1 2">
    <name type="scientific">Dillenia turbinata</name>
    <dbReference type="NCBI Taxonomy" id="194707"/>
    <lineage>
        <taxon>Eukaryota</taxon>
        <taxon>Viridiplantae</taxon>
        <taxon>Streptophyta</taxon>
        <taxon>Embryophyta</taxon>
        <taxon>Tracheophyta</taxon>
        <taxon>Spermatophyta</taxon>
        <taxon>Magnoliopsida</taxon>
        <taxon>eudicotyledons</taxon>
        <taxon>Gunneridae</taxon>
        <taxon>Pentapetalae</taxon>
        <taxon>Dilleniales</taxon>
        <taxon>Dilleniaceae</taxon>
        <taxon>Dillenia</taxon>
    </lineage>
</organism>
<dbReference type="PANTHER" id="PTHR17985:SF16">
    <property type="entry name" value="TRANSPORT_GOLGI ORGANIZATION-LIKE PROTEIN (DUF833)"/>
    <property type="match status" value="1"/>
</dbReference>
<comment type="caution">
    <text evidence="1">The sequence shown here is derived from an EMBL/GenBank/DDBJ whole genome shotgun (WGS) entry which is preliminary data.</text>
</comment>
<dbReference type="InterPro" id="IPR008551">
    <property type="entry name" value="TANGO2"/>
</dbReference>
<dbReference type="EMBL" id="JBAMMX010000002">
    <property type="protein sequence ID" value="KAK6946535.1"/>
    <property type="molecule type" value="Genomic_DNA"/>
</dbReference>
<accession>A0AAN8W5N5</accession>
<proteinExistence type="predicted"/>
<dbReference type="PANTHER" id="PTHR17985">
    <property type="entry name" value="SER/THR-RICH PROTEIN T10 IN DGCR REGION"/>
    <property type="match status" value="1"/>
</dbReference>
<reference evidence="1 2" key="1">
    <citation type="submission" date="2023-12" db="EMBL/GenBank/DDBJ databases">
        <title>A high-quality genome assembly for Dillenia turbinata (Dilleniales).</title>
        <authorList>
            <person name="Chanderbali A."/>
        </authorList>
    </citation>
    <scope>NUCLEOTIDE SEQUENCE [LARGE SCALE GENOMIC DNA]</scope>
    <source>
        <strain evidence="1">LSX21</strain>
        <tissue evidence="1">Leaf</tissue>
    </source>
</reference>
<dbReference type="AlphaFoldDB" id="A0AAN8W5N5"/>
<dbReference type="Proteomes" id="UP001370490">
    <property type="component" value="Unassembled WGS sequence"/>
</dbReference>
<dbReference type="Pfam" id="PF05742">
    <property type="entry name" value="TANGO2"/>
    <property type="match status" value="1"/>
</dbReference>
<name>A0AAN8W5N5_9MAGN</name>
<evidence type="ECO:0000313" key="1">
    <source>
        <dbReference type="EMBL" id="KAK6946535.1"/>
    </source>
</evidence>
<keyword evidence="2" id="KW-1185">Reference proteome</keyword>